<dbReference type="EMBL" id="FNGS01000003">
    <property type="protein sequence ID" value="SDL79358.1"/>
    <property type="molecule type" value="Genomic_DNA"/>
</dbReference>
<dbReference type="Pfam" id="PF02445">
    <property type="entry name" value="NadA"/>
    <property type="match status" value="1"/>
</dbReference>
<dbReference type="HAMAP" id="MF_00568">
    <property type="entry name" value="NadA_type2"/>
    <property type="match status" value="1"/>
</dbReference>
<feature type="binding site" evidence="14">
    <location>
        <position position="64"/>
    </location>
    <ligand>
        <name>iminosuccinate</name>
        <dbReference type="ChEBI" id="CHEBI:77875"/>
    </ligand>
</feature>
<dbReference type="GO" id="GO:0034628">
    <property type="term" value="P:'de novo' NAD+ biosynthetic process from L-aspartate"/>
    <property type="evidence" value="ECO:0007669"/>
    <property type="project" value="TreeGrafter"/>
</dbReference>
<evidence type="ECO:0000256" key="4">
    <source>
        <dbReference type="ARBA" id="ARBA00012669"/>
    </source>
</evidence>
<comment type="similarity">
    <text evidence="14">Belongs to the quinolinate synthase family. Type 2 subfamily.</text>
</comment>
<sequence length="334" mass="36910">MPAVFPMTPEQEVTKIGYISRSVPKNIDLKEEILRMKKEKNAVILAHYYVDGEIQDLADFVGDSLGLAQAAEQTQADMIVFCGVHFMGETAKILNPNKKVVIPDLNAGCSLADSAPAAEFAAFKAQYPDALVVSYINCSADIKAMTDIICTSSNALKVVESIPKDKQIIFAPDANLGRFVSKKLDRELILWDGACIVHIDISREKLAKLRAENPDALLIAHPECKEDILLAADYVGSTTGLLTFVEKSEHKKFIVATEAGILHKMKIANPDKVIIPAPANENNFCACSECPYMKMNTLEKLYNCMYYEMPEIHVPEETRIKALKAVKAMLEISK</sequence>
<dbReference type="AlphaFoldDB" id="A0A1G9MYQ1"/>
<dbReference type="Gene3D" id="3.40.50.10800">
    <property type="entry name" value="NadA-like"/>
    <property type="match status" value="3"/>
</dbReference>
<dbReference type="InterPro" id="IPR003473">
    <property type="entry name" value="NadA"/>
</dbReference>
<feature type="binding site" evidence="14">
    <location>
        <begin position="221"/>
        <end position="223"/>
    </location>
    <ligand>
        <name>iminosuccinate</name>
        <dbReference type="ChEBI" id="CHEBI:77875"/>
    </ligand>
</feature>
<dbReference type="InterPro" id="IPR036094">
    <property type="entry name" value="NadA_sf"/>
</dbReference>
<keyword evidence="16" id="KW-1185">Reference proteome</keyword>
<evidence type="ECO:0000256" key="3">
    <source>
        <dbReference type="ARBA" id="ARBA00005065"/>
    </source>
</evidence>
<evidence type="ECO:0000256" key="1">
    <source>
        <dbReference type="ARBA" id="ARBA00003791"/>
    </source>
</evidence>
<comment type="catalytic activity">
    <reaction evidence="12">
        <text>iminosuccinate + dihydroxyacetone phosphate = quinolinate + phosphate + 2 H2O + H(+)</text>
        <dbReference type="Rhea" id="RHEA:25888"/>
        <dbReference type="ChEBI" id="CHEBI:15377"/>
        <dbReference type="ChEBI" id="CHEBI:15378"/>
        <dbReference type="ChEBI" id="CHEBI:29959"/>
        <dbReference type="ChEBI" id="CHEBI:43474"/>
        <dbReference type="ChEBI" id="CHEBI:57642"/>
        <dbReference type="ChEBI" id="CHEBI:77875"/>
        <dbReference type="EC" id="2.5.1.72"/>
    </reaction>
    <physiologicalReaction direction="left-to-right" evidence="12">
        <dbReference type="Rhea" id="RHEA:25889"/>
    </physiologicalReaction>
</comment>
<keyword evidence="7 14" id="KW-0662">Pyridine nucleotide biosynthesis</keyword>
<keyword evidence="8 14" id="KW-0808">Transferase</keyword>
<reference evidence="15 16" key="1">
    <citation type="submission" date="2016-10" db="EMBL/GenBank/DDBJ databases">
        <authorList>
            <person name="de Groot N.N."/>
        </authorList>
    </citation>
    <scope>NUCLEOTIDE SEQUENCE [LARGE SCALE GENOMIC DNA]</scope>
    <source>
        <strain evidence="15 16">DSM 21668</strain>
    </source>
</reference>
<evidence type="ECO:0000313" key="15">
    <source>
        <dbReference type="EMBL" id="SDL79358.1"/>
    </source>
</evidence>
<dbReference type="PANTHER" id="PTHR30573">
    <property type="entry name" value="QUINOLINATE SYNTHETASE A"/>
    <property type="match status" value="1"/>
</dbReference>
<comment type="pathway">
    <text evidence="3 14">Cofactor biosynthesis; NAD(+) biosynthesis; quinolinate from iminoaspartate: step 1/1.</text>
</comment>
<dbReference type="GO" id="GO:0046872">
    <property type="term" value="F:metal ion binding"/>
    <property type="evidence" value="ECO:0007669"/>
    <property type="project" value="UniProtKB-KW"/>
</dbReference>
<dbReference type="Proteomes" id="UP000198901">
    <property type="component" value="Unassembled WGS sequence"/>
</dbReference>
<evidence type="ECO:0000256" key="14">
    <source>
        <dbReference type="HAMAP-Rule" id="MF_00568"/>
    </source>
</evidence>
<evidence type="ECO:0000256" key="5">
    <source>
        <dbReference type="ARBA" id="ARBA00022485"/>
    </source>
</evidence>
<comment type="subcellular location">
    <subcellularLocation>
        <location evidence="2 14">Cytoplasm</location>
    </subcellularLocation>
</comment>
<proteinExistence type="inferred from homology"/>
<comment type="function">
    <text evidence="1 14">Catalyzes the condensation of iminoaspartate with dihydroxyacetone phosphate to form quinolinate.</text>
</comment>
<evidence type="ECO:0000256" key="11">
    <source>
        <dbReference type="ARBA" id="ARBA00023014"/>
    </source>
</evidence>
<comment type="cofactor">
    <cofactor evidence="14">
        <name>[4Fe-4S] cluster</name>
        <dbReference type="ChEBI" id="CHEBI:49883"/>
    </cofactor>
    <text evidence="14">Binds 1 [4Fe-4S] cluster per subunit.</text>
</comment>
<keyword evidence="5 14" id="KW-0004">4Fe-4S</keyword>
<feature type="binding site" evidence="14">
    <location>
        <position position="290"/>
    </location>
    <ligand>
        <name>[4Fe-4S] cluster</name>
        <dbReference type="ChEBI" id="CHEBI:49883"/>
    </ligand>
</feature>
<evidence type="ECO:0000256" key="8">
    <source>
        <dbReference type="ARBA" id="ARBA00022679"/>
    </source>
</evidence>
<feature type="binding site" evidence="14">
    <location>
        <position position="238"/>
    </location>
    <ligand>
        <name>iminosuccinate</name>
        <dbReference type="ChEBI" id="CHEBI:77875"/>
    </ligand>
</feature>
<accession>A0A1G9MYQ1</accession>
<feature type="binding site" evidence="14">
    <location>
        <position position="195"/>
    </location>
    <ligand>
        <name>[4Fe-4S] cluster</name>
        <dbReference type="ChEBI" id="CHEBI:49883"/>
    </ligand>
</feature>
<evidence type="ECO:0000256" key="6">
    <source>
        <dbReference type="ARBA" id="ARBA00022490"/>
    </source>
</evidence>
<dbReference type="SUPFAM" id="SSF142754">
    <property type="entry name" value="NadA-like"/>
    <property type="match status" value="1"/>
</dbReference>
<evidence type="ECO:0000256" key="9">
    <source>
        <dbReference type="ARBA" id="ARBA00022723"/>
    </source>
</evidence>
<dbReference type="EC" id="2.5.1.72" evidence="4 14"/>
<dbReference type="FunFam" id="3.40.50.10800:FF:000003">
    <property type="entry name" value="Quinolinate synthase A"/>
    <property type="match status" value="1"/>
</dbReference>
<dbReference type="GO" id="GO:0005829">
    <property type="term" value="C:cytosol"/>
    <property type="evidence" value="ECO:0007669"/>
    <property type="project" value="TreeGrafter"/>
</dbReference>
<gene>
    <name evidence="14" type="primary">nadA</name>
    <name evidence="15" type="ORF">SAMN04488090_1797</name>
</gene>
<dbReference type="GO" id="GO:0008987">
    <property type="term" value="F:quinolinate synthetase A activity"/>
    <property type="evidence" value="ECO:0007669"/>
    <property type="project" value="UniProtKB-UniRule"/>
</dbReference>
<dbReference type="GO" id="GO:0051539">
    <property type="term" value="F:4 iron, 4 sulfur cluster binding"/>
    <property type="evidence" value="ECO:0007669"/>
    <property type="project" value="UniProtKB-KW"/>
</dbReference>
<feature type="binding site" evidence="14">
    <location>
        <position position="47"/>
    </location>
    <ligand>
        <name>iminosuccinate</name>
        <dbReference type="ChEBI" id="CHEBI:77875"/>
    </ligand>
</feature>
<feature type="binding site" evidence="14">
    <location>
        <position position="109"/>
    </location>
    <ligand>
        <name>[4Fe-4S] cluster</name>
        <dbReference type="ChEBI" id="CHEBI:49883"/>
    </ligand>
</feature>
<dbReference type="InterPro" id="IPR023066">
    <property type="entry name" value="Quinolinate_synth_type2"/>
</dbReference>
<dbReference type="NCBIfam" id="TIGR00550">
    <property type="entry name" value="nadA"/>
    <property type="match status" value="1"/>
</dbReference>
<feature type="binding site" evidence="14">
    <location>
        <position position="152"/>
    </location>
    <ligand>
        <name>iminosuccinate</name>
        <dbReference type="ChEBI" id="CHEBI:77875"/>
    </ligand>
</feature>
<evidence type="ECO:0000256" key="13">
    <source>
        <dbReference type="ARBA" id="ARBA00073059"/>
    </source>
</evidence>
<keyword evidence="10 14" id="KW-0408">Iron</keyword>
<evidence type="ECO:0000256" key="2">
    <source>
        <dbReference type="ARBA" id="ARBA00004496"/>
    </source>
</evidence>
<dbReference type="NCBIfam" id="NF006879">
    <property type="entry name" value="PRK09375.1-4"/>
    <property type="match status" value="1"/>
</dbReference>
<evidence type="ECO:0000313" key="16">
    <source>
        <dbReference type="Proteomes" id="UP000198901"/>
    </source>
</evidence>
<keyword evidence="11 14" id="KW-0411">Iron-sulfur</keyword>
<dbReference type="PANTHER" id="PTHR30573:SF0">
    <property type="entry name" value="QUINOLINATE SYNTHASE, CHLOROPLASTIC"/>
    <property type="match status" value="1"/>
</dbReference>
<dbReference type="STRING" id="563176.SAMN04488090_1797"/>
<feature type="binding site" evidence="14">
    <location>
        <begin position="135"/>
        <end position="137"/>
    </location>
    <ligand>
        <name>iminosuccinate</name>
        <dbReference type="ChEBI" id="CHEBI:77875"/>
    </ligand>
</feature>
<dbReference type="NCBIfam" id="NF006878">
    <property type="entry name" value="PRK09375.1-2"/>
    <property type="match status" value="1"/>
</dbReference>
<evidence type="ECO:0000256" key="12">
    <source>
        <dbReference type="ARBA" id="ARBA00050125"/>
    </source>
</evidence>
<dbReference type="UniPathway" id="UPA00253">
    <property type="reaction ID" value="UER00327"/>
</dbReference>
<protein>
    <recommendedName>
        <fullName evidence="13 14">Quinolinate synthase</fullName>
        <ecNumber evidence="4 14">2.5.1.72</ecNumber>
    </recommendedName>
</protein>
<keyword evidence="6 14" id="KW-0963">Cytoplasm</keyword>
<name>A0A1G9MYQ1_9BACT</name>
<dbReference type="FunFam" id="3.40.50.10800:FF:000001">
    <property type="entry name" value="Quinolinate synthase A"/>
    <property type="match status" value="1"/>
</dbReference>
<evidence type="ECO:0000256" key="10">
    <source>
        <dbReference type="ARBA" id="ARBA00023004"/>
    </source>
</evidence>
<organism evidence="15 16">
    <name type="scientific">Siphonobacter aquaeclarae</name>
    <dbReference type="NCBI Taxonomy" id="563176"/>
    <lineage>
        <taxon>Bacteria</taxon>
        <taxon>Pseudomonadati</taxon>
        <taxon>Bacteroidota</taxon>
        <taxon>Cytophagia</taxon>
        <taxon>Cytophagales</taxon>
        <taxon>Cytophagaceae</taxon>
        <taxon>Siphonobacter</taxon>
    </lineage>
</organism>
<evidence type="ECO:0000256" key="7">
    <source>
        <dbReference type="ARBA" id="ARBA00022642"/>
    </source>
</evidence>
<keyword evidence="9 14" id="KW-0479">Metal-binding</keyword>